<keyword evidence="4" id="KW-1185">Reference proteome</keyword>
<feature type="transmembrane region" description="Helical" evidence="1">
    <location>
        <begin position="114"/>
        <end position="137"/>
    </location>
</feature>
<dbReference type="GO" id="GO:0008081">
    <property type="term" value="F:phosphoric diester hydrolase activity"/>
    <property type="evidence" value="ECO:0007669"/>
    <property type="project" value="InterPro"/>
</dbReference>
<dbReference type="Pfam" id="PF03009">
    <property type="entry name" value="GDPD"/>
    <property type="match status" value="1"/>
</dbReference>
<proteinExistence type="predicted"/>
<name>A0A420EIK2_9ALTE</name>
<dbReference type="InterPro" id="IPR030395">
    <property type="entry name" value="GP_PDE_dom"/>
</dbReference>
<evidence type="ECO:0000313" key="3">
    <source>
        <dbReference type="EMBL" id="RKF20487.1"/>
    </source>
</evidence>
<gene>
    <name evidence="3" type="ORF">DBZ36_07430</name>
</gene>
<feature type="domain" description="GP-PDE" evidence="2">
    <location>
        <begin position="350"/>
        <end position="578"/>
    </location>
</feature>
<dbReference type="PROSITE" id="PS51704">
    <property type="entry name" value="GP_PDE"/>
    <property type="match status" value="1"/>
</dbReference>
<feature type="transmembrane region" description="Helical" evidence="1">
    <location>
        <begin position="52"/>
        <end position="70"/>
    </location>
</feature>
<dbReference type="Proteomes" id="UP000286482">
    <property type="component" value="Unassembled WGS sequence"/>
</dbReference>
<feature type="transmembrane region" description="Helical" evidence="1">
    <location>
        <begin position="213"/>
        <end position="240"/>
    </location>
</feature>
<evidence type="ECO:0000256" key="1">
    <source>
        <dbReference type="SAM" id="Phobius"/>
    </source>
</evidence>
<dbReference type="OrthoDB" id="9795622at2"/>
<evidence type="ECO:0000313" key="4">
    <source>
        <dbReference type="Proteomes" id="UP000286482"/>
    </source>
</evidence>
<sequence length="600" mass="68354">MLHRLRSSGLQMFACFLIINISLAAVFVPFDLWLTTTLMRWQGVDAFANQEIFGFILSPLGFLLSVWLLTQISFSFFVEHSVITILLAKHDVGKKSVIETLQLILARSWRVAKIVLFQSIGVGVLLVSLVWAGRWVYGLMLADWDINYYLSQDINTVWMAFALLILVTLPITVFVLRYWASWWLALPMSLLQDCSQWQLFQQARRISRDIYSYIFWGHIVWLTSRTAIFALLAATLFVVFRPVLEWSLNSEDLQYWWLVLAASIVGVIGVLLTFADRFIYAACQYYLLRLQVKRHRFVSTEQRLVAVQERQTRRRPLIWAFICAIVVVGFYNAFHSVNALVEHLQQGSHGQITAHRAGGFLAVENSEAGLKKSIELGIGAAEIDVQITSDAQVILFHDRDLRRLALDPIIVEESTYSEITAVYQQQGLASPPLLSDMLELYSDSIEFNIELKRYNTSLALSGAVAEIVKTIDSAVIISSLDTVLLQAVMDEFKEQRPTNLRFALIYAASVGSASIERDVDILMVSQQWLSAWKLLEVQQREQEVHVWTINNASEMERLLLLGVDGIITDEPITGLAVKQSIKDLDLSERLTRSLRHWLSF</sequence>
<accession>A0A420EIK2</accession>
<feature type="transmembrane region" description="Helical" evidence="1">
    <location>
        <begin position="157"/>
        <end position="180"/>
    </location>
</feature>
<dbReference type="PANTHER" id="PTHR46211">
    <property type="entry name" value="GLYCEROPHOSPHORYL DIESTER PHOSPHODIESTERASE"/>
    <property type="match status" value="1"/>
</dbReference>
<feature type="transmembrane region" description="Helical" evidence="1">
    <location>
        <begin position="12"/>
        <end position="32"/>
    </location>
</feature>
<keyword evidence="1" id="KW-0812">Transmembrane</keyword>
<dbReference type="AlphaFoldDB" id="A0A420EIK2"/>
<dbReference type="SUPFAM" id="SSF51695">
    <property type="entry name" value="PLC-like phosphodiesterases"/>
    <property type="match status" value="1"/>
</dbReference>
<feature type="transmembrane region" description="Helical" evidence="1">
    <location>
        <begin position="255"/>
        <end position="275"/>
    </location>
</feature>
<reference evidence="3 4" key="1">
    <citation type="submission" date="2018-09" db="EMBL/GenBank/DDBJ databases">
        <authorList>
            <person name="Wang Z."/>
        </authorList>
    </citation>
    <scope>NUCLEOTIDE SEQUENCE [LARGE SCALE GENOMIC DNA]</scope>
    <source>
        <strain evidence="3 4">ALS 81</strain>
    </source>
</reference>
<keyword evidence="1" id="KW-1133">Transmembrane helix</keyword>
<dbReference type="PANTHER" id="PTHR46211:SF14">
    <property type="entry name" value="GLYCEROPHOSPHODIESTER PHOSPHODIESTERASE"/>
    <property type="match status" value="1"/>
</dbReference>
<organism evidence="3 4">
    <name type="scientific">Alginatibacterium sediminis</name>
    <dbReference type="NCBI Taxonomy" id="2164068"/>
    <lineage>
        <taxon>Bacteria</taxon>
        <taxon>Pseudomonadati</taxon>
        <taxon>Pseudomonadota</taxon>
        <taxon>Gammaproteobacteria</taxon>
        <taxon>Alteromonadales</taxon>
        <taxon>Alteromonadaceae</taxon>
        <taxon>Alginatibacterium</taxon>
    </lineage>
</organism>
<dbReference type="EMBL" id="RAQO01000004">
    <property type="protein sequence ID" value="RKF20487.1"/>
    <property type="molecule type" value="Genomic_DNA"/>
</dbReference>
<feature type="transmembrane region" description="Helical" evidence="1">
    <location>
        <begin position="317"/>
        <end position="334"/>
    </location>
</feature>
<dbReference type="GO" id="GO:0006629">
    <property type="term" value="P:lipid metabolic process"/>
    <property type="evidence" value="ECO:0007669"/>
    <property type="project" value="InterPro"/>
</dbReference>
<dbReference type="InterPro" id="IPR017946">
    <property type="entry name" value="PLC-like_Pdiesterase_TIM-brl"/>
</dbReference>
<protein>
    <recommendedName>
        <fullName evidence="2">GP-PDE domain-containing protein</fullName>
    </recommendedName>
</protein>
<comment type="caution">
    <text evidence="3">The sequence shown here is derived from an EMBL/GenBank/DDBJ whole genome shotgun (WGS) entry which is preliminary data.</text>
</comment>
<keyword evidence="1" id="KW-0472">Membrane</keyword>
<evidence type="ECO:0000259" key="2">
    <source>
        <dbReference type="PROSITE" id="PS51704"/>
    </source>
</evidence>
<dbReference type="Gene3D" id="3.20.20.190">
    <property type="entry name" value="Phosphatidylinositol (PI) phosphodiesterase"/>
    <property type="match status" value="1"/>
</dbReference>